<dbReference type="EMBL" id="RWGY01000039">
    <property type="protein sequence ID" value="TVU11834.1"/>
    <property type="molecule type" value="Genomic_DNA"/>
</dbReference>
<feature type="compositionally biased region" description="Polar residues" evidence="1">
    <location>
        <begin position="556"/>
        <end position="567"/>
    </location>
</feature>
<dbReference type="Proteomes" id="UP000324897">
    <property type="component" value="Chromosome 3"/>
</dbReference>
<feature type="domain" description="PARP catalytic" evidence="2">
    <location>
        <begin position="194"/>
        <end position="384"/>
    </location>
</feature>
<dbReference type="Gene3D" id="3.90.228.10">
    <property type="match status" value="1"/>
</dbReference>
<dbReference type="PANTHER" id="PTHR32263:SF13">
    <property type="entry name" value="OS06G0248400 PROTEIN"/>
    <property type="match status" value="1"/>
</dbReference>
<evidence type="ECO:0000313" key="4">
    <source>
        <dbReference type="Proteomes" id="UP000324897"/>
    </source>
</evidence>
<dbReference type="Pfam" id="PF23467">
    <property type="entry name" value="WWE_5"/>
    <property type="match status" value="1"/>
</dbReference>
<dbReference type="PROSITE" id="PS51059">
    <property type="entry name" value="PARP_CATALYTIC"/>
    <property type="match status" value="1"/>
</dbReference>
<organism evidence="3 4">
    <name type="scientific">Eragrostis curvula</name>
    <name type="common">weeping love grass</name>
    <dbReference type="NCBI Taxonomy" id="38414"/>
    <lineage>
        <taxon>Eukaryota</taxon>
        <taxon>Viridiplantae</taxon>
        <taxon>Streptophyta</taxon>
        <taxon>Embryophyta</taxon>
        <taxon>Tracheophyta</taxon>
        <taxon>Spermatophyta</taxon>
        <taxon>Magnoliopsida</taxon>
        <taxon>Liliopsida</taxon>
        <taxon>Poales</taxon>
        <taxon>Poaceae</taxon>
        <taxon>PACMAD clade</taxon>
        <taxon>Chloridoideae</taxon>
        <taxon>Eragrostideae</taxon>
        <taxon>Eragrostidinae</taxon>
        <taxon>Eragrostis</taxon>
    </lineage>
</organism>
<dbReference type="InterPro" id="IPR057823">
    <property type="entry name" value="WWE_RCD1"/>
</dbReference>
<accession>A0A5J9TKM6</accession>
<evidence type="ECO:0000313" key="3">
    <source>
        <dbReference type="EMBL" id="TVU11834.1"/>
    </source>
</evidence>
<feature type="region of interest" description="Disordered" evidence="1">
    <location>
        <begin position="538"/>
        <end position="579"/>
    </location>
</feature>
<keyword evidence="4" id="KW-1185">Reference proteome</keyword>
<evidence type="ECO:0000256" key="1">
    <source>
        <dbReference type="SAM" id="MobiDB-lite"/>
    </source>
</evidence>
<name>A0A5J9TKM6_9POAL</name>
<dbReference type="AlphaFoldDB" id="A0A5J9TKM6"/>
<feature type="region of interest" description="Disordered" evidence="1">
    <location>
        <begin position="636"/>
        <end position="691"/>
    </location>
</feature>
<protein>
    <recommendedName>
        <fullName evidence="2">PARP catalytic domain-containing protein</fullName>
    </recommendedName>
</protein>
<dbReference type="InterPro" id="IPR044964">
    <property type="entry name" value="RCD1/SRO1-5"/>
</dbReference>
<dbReference type="Gramene" id="TVU11834">
    <property type="protein sequence ID" value="TVU11834"/>
    <property type="gene ID" value="EJB05_45440"/>
</dbReference>
<dbReference type="InterPro" id="IPR037197">
    <property type="entry name" value="WWE_dom_sf"/>
</dbReference>
<dbReference type="SUPFAM" id="SSF117839">
    <property type="entry name" value="WWE domain"/>
    <property type="match status" value="1"/>
</dbReference>
<comment type="caution">
    <text evidence="3">The sequence shown here is derived from an EMBL/GenBank/DDBJ whole genome shotgun (WGS) entry which is preliminary data.</text>
</comment>
<dbReference type="GO" id="GO:0003950">
    <property type="term" value="F:NAD+ poly-ADP-ribosyltransferase activity"/>
    <property type="evidence" value="ECO:0007669"/>
    <property type="project" value="InterPro"/>
</dbReference>
<evidence type="ECO:0000259" key="2">
    <source>
        <dbReference type="PROSITE" id="PS51059"/>
    </source>
</evidence>
<proteinExistence type="predicted"/>
<gene>
    <name evidence="3" type="ORF">EJB05_45440</name>
</gene>
<dbReference type="SUPFAM" id="SSF56399">
    <property type="entry name" value="ADP-ribosylation"/>
    <property type="match status" value="1"/>
</dbReference>
<dbReference type="PANTHER" id="PTHR32263">
    <property type="entry name" value="INACTIVE POLY [ADP-RIBOSE] POLYMERASE SRO4-RELATED"/>
    <property type="match status" value="1"/>
</dbReference>
<reference evidence="3 4" key="1">
    <citation type="journal article" date="2019" name="Sci. Rep.">
        <title>A high-quality genome of Eragrostis curvula grass provides insights into Poaceae evolution and supports new strategies to enhance forage quality.</title>
        <authorList>
            <person name="Carballo J."/>
            <person name="Santos B.A.C.M."/>
            <person name="Zappacosta D."/>
            <person name="Garbus I."/>
            <person name="Selva J.P."/>
            <person name="Gallo C.A."/>
            <person name="Diaz A."/>
            <person name="Albertini E."/>
            <person name="Caccamo M."/>
            <person name="Echenique V."/>
        </authorList>
    </citation>
    <scope>NUCLEOTIDE SEQUENCE [LARGE SCALE GENOMIC DNA]</scope>
    <source>
        <strain evidence="4">cv. Victoria</strain>
        <tissue evidence="3">Leaf</tissue>
    </source>
</reference>
<dbReference type="OrthoDB" id="6133115at2759"/>
<dbReference type="InterPro" id="IPR012317">
    <property type="entry name" value="Poly(ADP-ribose)pol_cat_dom"/>
</dbReference>
<feature type="compositionally biased region" description="Low complexity" evidence="1">
    <location>
        <begin position="568"/>
        <end position="579"/>
    </location>
</feature>
<sequence>MELLHKSTGSCLKRKLDDSLTEHPKSRHVEVENVSSQVESGSFSDPFAHRCCIKPNLADDCVNYLRSSVPSRVVFYKGGSWCNFPEQILPSLVDAFKDQKSSVVVVMDNQPLLVDFLSMTLVNLQTKKQCSVAWLDGAGKWCVPSLFFDEEASESTKLDLNAVEGSTQRITGDKVVKLPPETLNQVVLENISPVPQNSCTADILRNMLVSVERGSERFMFVQNLFLSGMGSFAMPNSIVHIHRYSPKHITAQCRLHAFEKQIRLTSERCGATRYGWLGSKKQDIVKILMDGFVSTKNTTGNVDGILLSPENRAFTSVGLCDVDESGVQYMLLCQAILGNVGSSYLIRTSHLSTHLCLEYLISFRLAPNVQEYLGQKGLWFHPPPKQGLVDLSNIQPENKITRKEMVKKMVLIIGMKLLVDSLTKLDKNSPSLWYKSPAKVAIDTINTTVNSICVNTSRIDQYATPTPDCVESCDPSVPITVHTVHASVPRGVPKKIPFLRTHTCDSVVPRLGTNGHAPLTQNSASIGMKGLRSVMPGTGSKVPESLPTGLVPECMSATSSKGSDAATSSISPQIQSPSILHRSCARSMAPHLHVPIMAPHLRIPSKTSQAHTQGVILQSFEKSVILQAQYSGAGPMIPVSSTPPTPSGAPKGNATAPTSSEEPKHHQTPELGTRAKGINGAAPSVAGKSPERTANLTVEEHKDSTLKSTVSSNVASQSVASNTVPIAADVLVGLSGCYEKGR</sequence>